<dbReference type="InterPro" id="IPR056955">
    <property type="entry name" value="ORC-CDC6-like"/>
</dbReference>
<dbReference type="RefSeq" id="WP_216714847.1">
    <property type="nucleotide sequence ID" value="NZ_JACVEL010000021.1"/>
</dbReference>
<reference evidence="1" key="1">
    <citation type="submission" date="2020-09" db="EMBL/GenBank/DDBJ databases">
        <title>Taishania pollutisoli gen. nov., sp. nov., Isolated from Tetrabromobisphenol A-Contaminated Soil.</title>
        <authorList>
            <person name="Chen Q."/>
        </authorList>
    </citation>
    <scope>NUCLEOTIDE SEQUENCE</scope>
    <source>
        <strain evidence="1">CZZ-1</strain>
    </source>
</reference>
<comment type="caution">
    <text evidence="1">The sequence shown here is derived from an EMBL/GenBank/DDBJ whole genome shotgun (WGS) entry which is preliminary data.</text>
</comment>
<evidence type="ECO:0000313" key="2">
    <source>
        <dbReference type="Proteomes" id="UP000652681"/>
    </source>
</evidence>
<gene>
    <name evidence="1" type="ORF">H9Y05_15815</name>
</gene>
<sequence>MSRLRNPFVMRNAEKIESSEQFIRLYDTTILDALTQKYDEGKLWDNIIYIHSSPGAGKTSLLRVFEPASLKALRGNRSNYKAFFSRMEHLGTVSNERINLLGVSLQCTRNYETLEELSLSDGHKTRYFFSLLNARIVIATLRSILQLENLTFPEGLNRIKYEYKDESNFFLQESFVNGKQLYDWASSIERGVYKAIDSFLPDLNDVQGHDELFAFSVLQPEHFTIDGERVFNRILFMLDDTHKLTPTQRKKLETYLRERRGNFSIWISERLEALEPKENLRTTYGRDYLEINIETYWHDRQKKLKESLINIANTRANLSTEGLSSFSDYIESNIDEEDFKLGFNNVVESTLERIKKMTEHTIKYDEWKDYLYARSKNSSPLELAHLYKKVEILITRLVKKDQLSLEFPLSVEELQAKLDGSDVTPAAKLFVAKESEVPFYHGLSTLVDLSSNNFEQFLNFSSDLFEEMLSNKLLGEQISLSPERQEKIIQKVVEKKWDDLPKQIPYAKDVVKFLSEFGAFAKQQTYQRNAPYGAGINGFTVKEKNTGKLFIENKWYENEVYTVLINVISTCISYNLLEVRKTKQGEKNQEWGVYYLNRWLCVKFGLPLSYGGFRHKNADELTKWIIK</sequence>
<dbReference type="EMBL" id="JACVEL010000021">
    <property type="protein sequence ID" value="MBC9813944.1"/>
    <property type="molecule type" value="Genomic_DNA"/>
</dbReference>
<name>A0A8J6TU51_9FLAO</name>
<dbReference type="Proteomes" id="UP000652681">
    <property type="component" value="Unassembled WGS sequence"/>
</dbReference>
<dbReference type="AlphaFoldDB" id="A0A8J6TU51"/>
<protein>
    <submittedName>
        <fullName evidence="1">Uncharacterized protein</fullName>
    </submittedName>
</protein>
<accession>A0A8J6TU51</accession>
<dbReference type="Pfam" id="PF24389">
    <property type="entry name" value="ORC-CDC6-like"/>
    <property type="match status" value="1"/>
</dbReference>
<evidence type="ECO:0000313" key="1">
    <source>
        <dbReference type="EMBL" id="MBC9813944.1"/>
    </source>
</evidence>
<organism evidence="1 2">
    <name type="scientific">Taishania pollutisoli</name>
    <dbReference type="NCBI Taxonomy" id="2766479"/>
    <lineage>
        <taxon>Bacteria</taxon>
        <taxon>Pseudomonadati</taxon>
        <taxon>Bacteroidota</taxon>
        <taxon>Flavobacteriia</taxon>
        <taxon>Flavobacteriales</taxon>
        <taxon>Crocinitomicaceae</taxon>
        <taxon>Taishania</taxon>
    </lineage>
</organism>
<keyword evidence="2" id="KW-1185">Reference proteome</keyword>
<proteinExistence type="predicted"/>